<dbReference type="Proteomes" id="UP000537825">
    <property type="component" value="Unassembled WGS sequence"/>
</dbReference>
<keyword evidence="2" id="KW-0378">Hydrolase</keyword>
<evidence type="ECO:0000313" key="3">
    <source>
        <dbReference type="Proteomes" id="UP000537825"/>
    </source>
</evidence>
<keyword evidence="1" id="KW-0732">Signal</keyword>
<reference evidence="2 3" key="1">
    <citation type="submission" date="2020-01" db="EMBL/GenBank/DDBJ databases">
        <title>The draft genome sequence of Corallococcus exiguus DSM 14696.</title>
        <authorList>
            <person name="Zhang X."/>
            <person name="Zhu H."/>
        </authorList>
    </citation>
    <scope>NUCLEOTIDE SEQUENCE [LARGE SCALE GENOMIC DNA]</scope>
    <source>
        <strain evidence="2 3">DSM 14696</strain>
    </source>
</reference>
<proteinExistence type="predicted"/>
<sequence length="863" mass="89061">MRSIPHPVRSPGLVLACLLACAMGCAMSDMEAPFIHGGWADTFCTVDQDCGDPALFFCNTALSRCEPSCRTDLDCSVMRRGEVNAIAACESQALGCRCDASRCVPALCTGDSDCEDGELCRDGACGPPPPSSTVAACRVVPERIIAPVGTTLRFEAWMSDVTGQPFVPRNGLAWSAVSARVKGGGTGSGATFTLESAGAEVEAVEARLGNVTCRARVTVLPPHTASGQVRVVVTDALTGYPVEGASVVVADALGGATARESTDALGVAVLVARSDSTVSVFHPDFGYLTVANYDMSGTRDLRLPLRRNPADRVGGVRARFIHLSPVGVGGALSLGMAGLSVPGLLSESASAQVQGSDRDVDLTLRGVTRQFQLPASVWVNGLGVLPPESVDVPGISGVCDTALADGTDPETATRSGTCGTRTAWALTAQVPSGELPAGMMDPGADPLLLLARVLPQSGRFSSAVQRDVRFPLHAPIEGKIPPSGPLTSLDFQQVPLAFPFVVRVPPLPRFRDSYLSRALVVGSVTAPGQGTVPLGLGAAVNANPVDPNTDTQPLLSSPGLVRVRMAPAHHGLEGQAYRLVAVASSGALGGEEPVGLATSAVMTPLDAPHFDPEGTTPVTLADAFLGIPEGAHYNPDASPWHGLLPREWRMDTSLLGATIVRATFTNVAGRRWTVWADSRRSVTGVRLPLPPSGLEDRTFQGDTEGSRASLSVEALNVAMSEGRSTNLSTLAESGGMAPELLASSVRAASTLNYGRPQVTWLAPAEGASLARGATVRVRVDGFQVGTDAGNGDEGGVLLTVRDGGPACDLSVVLGDVATRSGEVALSLPPACSGMEVTLVASLVDGLGLPLRPAVSAARTVRVP</sequence>
<name>A0A7X5BTZ5_9BACT</name>
<feature type="signal peptide" evidence="1">
    <location>
        <begin position="1"/>
        <end position="28"/>
    </location>
</feature>
<gene>
    <name evidence="2" type="ORF">GTZ93_27525</name>
</gene>
<keyword evidence="2" id="KW-0121">Carboxypeptidase</keyword>
<protein>
    <submittedName>
        <fullName evidence="2">Carboxypeptidase regulatory-like domain-containing protein</fullName>
    </submittedName>
</protein>
<keyword evidence="3" id="KW-1185">Reference proteome</keyword>
<evidence type="ECO:0000256" key="1">
    <source>
        <dbReference type="SAM" id="SignalP"/>
    </source>
</evidence>
<evidence type="ECO:0000313" key="2">
    <source>
        <dbReference type="EMBL" id="NBC43559.1"/>
    </source>
</evidence>
<dbReference type="EMBL" id="JAAAPK010000008">
    <property type="protein sequence ID" value="NBC43559.1"/>
    <property type="molecule type" value="Genomic_DNA"/>
</dbReference>
<dbReference type="GO" id="GO:0004180">
    <property type="term" value="F:carboxypeptidase activity"/>
    <property type="evidence" value="ECO:0007669"/>
    <property type="project" value="UniProtKB-KW"/>
</dbReference>
<dbReference type="AlphaFoldDB" id="A0A7X5BTZ5"/>
<feature type="chain" id="PRO_5030887206" evidence="1">
    <location>
        <begin position="29"/>
        <end position="863"/>
    </location>
</feature>
<organism evidence="2 3">
    <name type="scientific">Corallococcus exiguus</name>
    <dbReference type="NCBI Taxonomy" id="83462"/>
    <lineage>
        <taxon>Bacteria</taxon>
        <taxon>Pseudomonadati</taxon>
        <taxon>Myxococcota</taxon>
        <taxon>Myxococcia</taxon>
        <taxon>Myxococcales</taxon>
        <taxon>Cystobacterineae</taxon>
        <taxon>Myxococcaceae</taxon>
        <taxon>Corallococcus</taxon>
    </lineage>
</organism>
<comment type="caution">
    <text evidence="2">The sequence shown here is derived from an EMBL/GenBank/DDBJ whole genome shotgun (WGS) entry which is preliminary data.</text>
</comment>
<dbReference type="RefSeq" id="WP_161663099.1">
    <property type="nucleotide sequence ID" value="NZ_CBCSLE010000004.1"/>
</dbReference>
<accession>A0A7X5BTZ5</accession>
<keyword evidence="2" id="KW-0645">Protease</keyword>